<dbReference type="EMBL" id="CWKI01000011">
    <property type="protein sequence ID" value="CTR09736.1"/>
    <property type="molecule type" value="Genomic_DNA"/>
</dbReference>
<reference evidence="3 5" key="2">
    <citation type="journal article" date="2018" name="Elife">
        <title>Functional genomics of lipid metabolism in the oleaginous yeast Rhodosporidium toruloides.</title>
        <authorList>
            <person name="Coradetti S.T."/>
            <person name="Pinel D."/>
            <person name="Geiselman G."/>
            <person name="Ito M."/>
            <person name="Mondo S."/>
            <person name="Reilly M.C."/>
            <person name="Cheng Y.F."/>
            <person name="Bauer S."/>
            <person name="Grigoriev I."/>
            <person name="Gladden J.M."/>
            <person name="Simmons B.A."/>
            <person name="Brem R."/>
            <person name="Arkin A.P."/>
            <person name="Skerker J.M."/>
        </authorList>
    </citation>
    <scope>NUCLEOTIDE SEQUENCE [LARGE SCALE GENOMIC DNA]</scope>
    <source>
        <strain evidence="3 5">NBRC 0880</strain>
    </source>
</reference>
<dbReference type="Proteomes" id="UP000239560">
    <property type="component" value="Unassembled WGS sequence"/>
</dbReference>
<name>A0A0K3CRA7_RHOTO</name>
<feature type="compositionally biased region" description="Low complexity" evidence="1">
    <location>
        <begin position="20"/>
        <end position="32"/>
    </location>
</feature>
<feature type="region of interest" description="Disordered" evidence="1">
    <location>
        <begin position="213"/>
        <end position="239"/>
    </location>
</feature>
<feature type="compositionally biased region" description="Polar residues" evidence="1">
    <location>
        <begin position="1"/>
        <end position="17"/>
    </location>
</feature>
<evidence type="ECO:0000313" key="4">
    <source>
        <dbReference type="Proteomes" id="UP000199069"/>
    </source>
</evidence>
<dbReference type="AlphaFoldDB" id="A0A0K3CRA7"/>
<feature type="compositionally biased region" description="Acidic residues" evidence="1">
    <location>
        <begin position="354"/>
        <end position="370"/>
    </location>
</feature>
<accession>A0A0K3CRA7</accession>
<feature type="region of interest" description="Disordered" evidence="1">
    <location>
        <begin position="1"/>
        <end position="50"/>
    </location>
</feature>
<organism evidence="2 4">
    <name type="scientific">Rhodotorula toruloides</name>
    <name type="common">Yeast</name>
    <name type="synonym">Rhodosporidium toruloides</name>
    <dbReference type="NCBI Taxonomy" id="5286"/>
    <lineage>
        <taxon>Eukaryota</taxon>
        <taxon>Fungi</taxon>
        <taxon>Dikarya</taxon>
        <taxon>Basidiomycota</taxon>
        <taxon>Pucciniomycotina</taxon>
        <taxon>Microbotryomycetes</taxon>
        <taxon>Sporidiobolales</taxon>
        <taxon>Sporidiobolaceae</taxon>
        <taxon>Rhodotorula</taxon>
    </lineage>
</organism>
<evidence type="ECO:0000256" key="1">
    <source>
        <dbReference type="SAM" id="MobiDB-lite"/>
    </source>
</evidence>
<protein>
    <submittedName>
        <fullName evidence="2">Uncharacterized protein</fullName>
    </submittedName>
</protein>
<dbReference type="OrthoDB" id="2528828at2759"/>
<feature type="region of interest" description="Disordered" evidence="1">
    <location>
        <begin position="349"/>
        <end position="390"/>
    </location>
</feature>
<dbReference type="EMBL" id="LCTV02000011">
    <property type="protein sequence ID" value="PRQ71680.1"/>
    <property type="molecule type" value="Genomic_DNA"/>
</dbReference>
<evidence type="ECO:0000313" key="5">
    <source>
        <dbReference type="Proteomes" id="UP000239560"/>
    </source>
</evidence>
<dbReference type="Proteomes" id="UP000199069">
    <property type="component" value="Unassembled WGS sequence"/>
</dbReference>
<reference evidence="2 4" key="1">
    <citation type="submission" date="2015-07" db="EMBL/GenBank/DDBJ databases">
        <authorList>
            <person name="Cajimat M.N.B."/>
            <person name="Milazzo M.L."/>
            <person name="Fulhorst C.F."/>
        </authorList>
    </citation>
    <scope>NUCLEOTIDE SEQUENCE [LARGE SCALE GENOMIC DNA]</scope>
    <source>
        <strain evidence="2">Single colony</strain>
    </source>
</reference>
<evidence type="ECO:0000313" key="3">
    <source>
        <dbReference type="EMBL" id="PRQ71680.1"/>
    </source>
</evidence>
<evidence type="ECO:0000313" key="2">
    <source>
        <dbReference type="EMBL" id="CTR09736.1"/>
    </source>
</evidence>
<feature type="region of interest" description="Disordered" evidence="1">
    <location>
        <begin position="127"/>
        <end position="147"/>
    </location>
</feature>
<keyword evidence="4" id="KW-1185">Reference proteome</keyword>
<dbReference type="OMA" id="HSAYWRI"/>
<gene>
    <name evidence="2" type="primary">FGENESH: predicted gene_11.93</name>
    <name evidence="3" type="ORF">AAT19DRAFT_9795</name>
    <name evidence="2" type="ORF">BN2166_0055970</name>
</gene>
<proteinExistence type="predicted"/>
<sequence length="635" mass="68532">MSSLLPQKRPSPSSTPANGAAPSPADPSLPASKQPRLDPSTASSSAPKRPKNAEIFLKAHEKGAQPFRGAQEHFVESQFEVEDAASYQEALLAVEGLTNQLHHPNRHHIRLLLSLCFFPLFFKPPEQSSATYSRKAPKPARPNSTARTRLLALSDDPIALTHRKIRELAREMLNDVIGTNGAEVVCAAVKGYGMPERRKGGEDDADPFGLAVESKRKAKGKGKAATTDPDYEHPHDSADDPLAVSADRILAAEDLWDVLAGTVARVPRLRMREKPVLEVGGWEVVRVLVRGWEDEWRKKRAAVGGQTEPPEPLSLLRYFKPSASSGATRELSSKALDVAFWPFSEYASNPATDTESDDDDEGDDTDDELLQDQKKGRKRQVAATAEGKEQEAWEADGTTLLDKKEVGVKLIGVIGASAVDGYLSGPSVTAELVQRMKALAHEDFVSLVEILSTHKLCPPFTIRLLAAYLETHSHPLSAYPSLLPSSDIASLPNPGSTSPRKLSLNATNSAASLDLNHTNGPSSTSSYWRIPSLDSSDLLHLVARVPIEVPLPPSAATTSARMPRLPRTFTRAARAAESHALIKHALVGVLVDEAGSAGKAGHDDALKKLRKVMERVEEVVDATRARVEAASGAPA</sequence>